<sequence length="533" mass="59748">MPNFSAEIGIIHQPTCTYTPQQNGVVEIKHKHILQLARALMFQSFLPSKFWADSVLMATYKLNQLPTPVLVWKSPYEVLYGRVASYDHMKTFGCLCFVSNTHPHKSKFDKRAMKCIFLGYVLGQKGLKVYDLESHSVFTSRDVVFHENIFPYATLTSSPYTCPLPFTFEHDESDSQTDVILEHTLNSPDIPSSPVNDTSLVPLASLNPHRRSQRAIRKQAHFDDFVCSTSASSDPSHFSLILTPAHACFLASLSVLQEPTCYAQAKGHMKWEIAMKEELNALEKNDTWSFSKLPEGKKPIGKVCKLNRSLYGLKQASRQWNAEFTSQLEAYGFTQSKHDYCLFTISSGSSFLALLVYVDDVLLVGPSDALIAAAKAQLDRLFTIKDLGCTKYFLGVEIARSSHGMLLTQQKYITDLVRDTGLEHARNTTTPLPAGIRLQSDGGATLSNPELYPLLVGRLLYLNFPRSDISYATQQLSQFLQHPCQQHLDARFHLVKYLKVCPSRGYFSPSLVPLICLLTMTPIGPLVPNLDVP</sequence>
<dbReference type="GO" id="GO:0016787">
    <property type="term" value="F:hydrolase activity"/>
    <property type="evidence" value="ECO:0007669"/>
    <property type="project" value="UniProtKB-KW"/>
</dbReference>
<dbReference type="InterPro" id="IPR039537">
    <property type="entry name" value="Retrotran_Ty1/copia-like"/>
</dbReference>
<evidence type="ECO:0000256" key="1">
    <source>
        <dbReference type="ARBA" id="ARBA00022723"/>
    </source>
</evidence>
<evidence type="ECO:0000256" key="2">
    <source>
        <dbReference type="ARBA" id="ARBA00022801"/>
    </source>
</evidence>
<protein>
    <submittedName>
        <fullName evidence="4">Retrovirus-related Pol polyprotein from transposon TNT 1-94</fullName>
    </submittedName>
</protein>
<proteinExistence type="predicted"/>
<dbReference type="PANTHER" id="PTHR42648">
    <property type="entry name" value="TRANSPOSASE, PUTATIVE-RELATED"/>
    <property type="match status" value="1"/>
</dbReference>
<dbReference type="Pfam" id="PF25597">
    <property type="entry name" value="SH3_retrovirus"/>
    <property type="match status" value="1"/>
</dbReference>
<dbReference type="SUPFAM" id="SSF53098">
    <property type="entry name" value="Ribonuclease H-like"/>
    <property type="match status" value="1"/>
</dbReference>
<dbReference type="EMBL" id="JACGWJ010000011">
    <property type="protein sequence ID" value="KAL0387483.1"/>
    <property type="molecule type" value="Genomic_DNA"/>
</dbReference>
<gene>
    <name evidence="4" type="ORF">Sradi_2630100</name>
</gene>
<comment type="caution">
    <text evidence="4">The sequence shown here is derived from an EMBL/GenBank/DDBJ whole genome shotgun (WGS) entry which is preliminary data.</text>
</comment>
<reference evidence="4" key="2">
    <citation type="journal article" date="2024" name="Plant">
        <title>Genomic evolution and insights into agronomic trait innovations of Sesamum species.</title>
        <authorList>
            <person name="Miao H."/>
            <person name="Wang L."/>
            <person name="Qu L."/>
            <person name="Liu H."/>
            <person name="Sun Y."/>
            <person name="Le M."/>
            <person name="Wang Q."/>
            <person name="Wei S."/>
            <person name="Zheng Y."/>
            <person name="Lin W."/>
            <person name="Duan Y."/>
            <person name="Cao H."/>
            <person name="Xiong S."/>
            <person name="Wang X."/>
            <person name="Wei L."/>
            <person name="Li C."/>
            <person name="Ma Q."/>
            <person name="Ju M."/>
            <person name="Zhao R."/>
            <person name="Li G."/>
            <person name="Mu C."/>
            <person name="Tian Q."/>
            <person name="Mei H."/>
            <person name="Zhang T."/>
            <person name="Gao T."/>
            <person name="Zhang H."/>
        </authorList>
    </citation>
    <scope>NUCLEOTIDE SEQUENCE</scope>
    <source>
        <strain evidence="4">G02</strain>
    </source>
</reference>
<dbReference type="InterPro" id="IPR013103">
    <property type="entry name" value="RVT_2"/>
</dbReference>
<dbReference type="Pfam" id="PF07727">
    <property type="entry name" value="RVT_2"/>
    <property type="match status" value="1"/>
</dbReference>
<dbReference type="InterPro" id="IPR001584">
    <property type="entry name" value="Integrase_cat-core"/>
</dbReference>
<dbReference type="InterPro" id="IPR036397">
    <property type="entry name" value="RNaseH_sf"/>
</dbReference>
<dbReference type="GO" id="GO:0046872">
    <property type="term" value="F:metal ion binding"/>
    <property type="evidence" value="ECO:0007669"/>
    <property type="project" value="UniProtKB-KW"/>
</dbReference>
<dbReference type="Gene3D" id="3.30.420.10">
    <property type="entry name" value="Ribonuclease H-like superfamily/Ribonuclease H"/>
    <property type="match status" value="1"/>
</dbReference>
<evidence type="ECO:0000259" key="3">
    <source>
        <dbReference type="PROSITE" id="PS50994"/>
    </source>
</evidence>
<dbReference type="InterPro" id="IPR043502">
    <property type="entry name" value="DNA/RNA_pol_sf"/>
</dbReference>
<keyword evidence="2" id="KW-0378">Hydrolase</keyword>
<dbReference type="GO" id="GO:0015074">
    <property type="term" value="P:DNA integration"/>
    <property type="evidence" value="ECO:0007669"/>
    <property type="project" value="InterPro"/>
</dbReference>
<dbReference type="AlphaFoldDB" id="A0AAW2S766"/>
<dbReference type="PANTHER" id="PTHR42648:SF31">
    <property type="entry name" value="RNA-DIRECTED DNA POLYMERASE"/>
    <property type="match status" value="1"/>
</dbReference>
<evidence type="ECO:0000313" key="4">
    <source>
        <dbReference type="EMBL" id="KAL0387483.1"/>
    </source>
</evidence>
<feature type="domain" description="Integrase catalytic" evidence="3">
    <location>
        <begin position="1"/>
        <end position="83"/>
    </location>
</feature>
<organism evidence="4">
    <name type="scientific">Sesamum radiatum</name>
    <name type="common">Black benniseed</name>
    <dbReference type="NCBI Taxonomy" id="300843"/>
    <lineage>
        <taxon>Eukaryota</taxon>
        <taxon>Viridiplantae</taxon>
        <taxon>Streptophyta</taxon>
        <taxon>Embryophyta</taxon>
        <taxon>Tracheophyta</taxon>
        <taxon>Spermatophyta</taxon>
        <taxon>Magnoliopsida</taxon>
        <taxon>eudicotyledons</taxon>
        <taxon>Gunneridae</taxon>
        <taxon>Pentapetalae</taxon>
        <taxon>asterids</taxon>
        <taxon>lamiids</taxon>
        <taxon>Lamiales</taxon>
        <taxon>Pedaliaceae</taxon>
        <taxon>Sesamum</taxon>
    </lineage>
</organism>
<keyword evidence="1" id="KW-0479">Metal-binding</keyword>
<name>A0AAW2S766_SESRA</name>
<dbReference type="PROSITE" id="PS50994">
    <property type="entry name" value="INTEGRASE"/>
    <property type="match status" value="1"/>
</dbReference>
<dbReference type="InterPro" id="IPR057670">
    <property type="entry name" value="SH3_retrovirus"/>
</dbReference>
<accession>A0AAW2S766</accession>
<reference evidence="4" key="1">
    <citation type="submission" date="2020-06" db="EMBL/GenBank/DDBJ databases">
        <authorList>
            <person name="Li T."/>
            <person name="Hu X."/>
            <person name="Zhang T."/>
            <person name="Song X."/>
            <person name="Zhang H."/>
            <person name="Dai N."/>
            <person name="Sheng W."/>
            <person name="Hou X."/>
            <person name="Wei L."/>
        </authorList>
    </citation>
    <scope>NUCLEOTIDE SEQUENCE</scope>
    <source>
        <strain evidence="4">G02</strain>
        <tissue evidence="4">Leaf</tissue>
    </source>
</reference>
<dbReference type="GO" id="GO:0003676">
    <property type="term" value="F:nucleic acid binding"/>
    <property type="evidence" value="ECO:0007669"/>
    <property type="project" value="InterPro"/>
</dbReference>
<dbReference type="InterPro" id="IPR012337">
    <property type="entry name" value="RNaseH-like_sf"/>
</dbReference>
<dbReference type="SUPFAM" id="SSF56672">
    <property type="entry name" value="DNA/RNA polymerases"/>
    <property type="match status" value="1"/>
</dbReference>